<evidence type="ECO:0000259" key="1">
    <source>
        <dbReference type="Pfam" id="PF11716"/>
    </source>
</evidence>
<dbReference type="InterPro" id="IPR017520">
    <property type="entry name" value="CHP03086"/>
</dbReference>
<gene>
    <name evidence="2" type="ORF">GCM10022226_36410</name>
</gene>
<organism evidence="2 3">
    <name type="scientific">Sphaerisporangium flaviroseum</name>
    <dbReference type="NCBI Taxonomy" id="509199"/>
    <lineage>
        <taxon>Bacteria</taxon>
        <taxon>Bacillati</taxon>
        <taxon>Actinomycetota</taxon>
        <taxon>Actinomycetes</taxon>
        <taxon>Streptosporangiales</taxon>
        <taxon>Streptosporangiaceae</taxon>
        <taxon>Sphaerisporangium</taxon>
    </lineage>
</organism>
<dbReference type="EMBL" id="BAAAZR010000008">
    <property type="protein sequence ID" value="GAA3812444.1"/>
    <property type="molecule type" value="Genomic_DNA"/>
</dbReference>
<dbReference type="NCBIfam" id="TIGR03083">
    <property type="entry name" value="maleylpyruvate isomerase family mycothiol-dependent enzyme"/>
    <property type="match status" value="1"/>
</dbReference>
<proteinExistence type="predicted"/>
<name>A0ABP7I8V3_9ACTN</name>
<accession>A0ABP7I8V3</accession>
<dbReference type="InterPro" id="IPR034660">
    <property type="entry name" value="DinB/YfiT-like"/>
</dbReference>
<reference evidence="3" key="1">
    <citation type="journal article" date="2019" name="Int. J. Syst. Evol. Microbiol.">
        <title>The Global Catalogue of Microorganisms (GCM) 10K type strain sequencing project: providing services to taxonomists for standard genome sequencing and annotation.</title>
        <authorList>
            <consortium name="The Broad Institute Genomics Platform"/>
            <consortium name="The Broad Institute Genome Sequencing Center for Infectious Disease"/>
            <person name="Wu L."/>
            <person name="Ma J."/>
        </authorList>
    </citation>
    <scope>NUCLEOTIDE SEQUENCE [LARGE SCALE GENOMIC DNA]</scope>
    <source>
        <strain evidence="3">JCM 16908</strain>
    </source>
</reference>
<dbReference type="NCBIfam" id="TIGR03086">
    <property type="entry name" value="TIGR03086 family metal-binding protein"/>
    <property type="match status" value="1"/>
</dbReference>
<dbReference type="Proteomes" id="UP001500888">
    <property type="component" value="Unassembled WGS sequence"/>
</dbReference>
<dbReference type="Gene3D" id="1.20.120.450">
    <property type="entry name" value="dinb family like domain"/>
    <property type="match status" value="1"/>
</dbReference>
<dbReference type="RefSeq" id="WP_344940890.1">
    <property type="nucleotide sequence ID" value="NZ_BAAAZR010000008.1"/>
</dbReference>
<sequence length="193" mass="20366">MDIRELDRRAVRASIDVVAAVTPADLRRPTPCAGWALSDLLAHMTAQHHGFAAAAEGNGDDLTAWKVHPAGDDAVPRYAEAAERVIAAFAGEDVPGSAFSLPEVVPGARFPAEMAMSFHFIDYVVHAWDVARTLGVPFTPEPDLVEAAWPIALAVPNGEERLAPGAAFAPALPVPADASRFGQILAILGRTSD</sequence>
<comment type="caution">
    <text evidence="2">The sequence shown here is derived from an EMBL/GenBank/DDBJ whole genome shotgun (WGS) entry which is preliminary data.</text>
</comment>
<evidence type="ECO:0000313" key="2">
    <source>
        <dbReference type="EMBL" id="GAA3812444.1"/>
    </source>
</evidence>
<protein>
    <submittedName>
        <fullName evidence="2">TIGR03086 family metal-binding protein</fullName>
    </submittedName>
</protein>
<dbReference type="SUPFAM" id="SSF109854">
    <property type="entry name" value="DinB/YfiT-like putative metalloenzymes"/>
    <property type="match status" value="1"/>
</dbReference>
<dbReference type="InterPro" id="IPR017517">
    <property type="entry name" value="Maleyloyr_isom"/>
</dbReference>
<feature type="domain" description="Mycothiol-dependent maleylpyruvate isomerase metal-binding" evidence="1">
    <location>
        <begin position="8"/>
        <end position="131"/>
    </location>
</feature>
<keyword evidence="3" id="KW-1185">Reference proteome</keyword>
<evidence type="ECO:0000313" key="3">
    <source>
        <dbReference type="Proteomes" id="UP001500888"/>
    </source>
</evidence>
<dbReference type="Pfam" id="PF11716">
    <property type="entry name" value="MDMPI_N"/>
    <property type="match status" value="1"/>
</dbReference>
<dbReference type="InterPro" id="IPR024344">
    <property type="entry name" value="MDMPI_metal-binding"/>
</dbReference>